<evidence type="ECO:0000313" key="2">
    <source>
        <dbReference type="Proteomes" id="UP001597094"/>
    </source>
</evidence>
<evidence type="ECO:0000313" key="1">
    <source>
        <dbReference type="EMBL" id="MFD1188429.1"/>
    </source>
</evidence>
<dbReference type="RefSeq" id="WP_377532017.1">
    <property type="nucleotide sequence ID" value="NZ_JBHTLD010000273.1"/>
</dbReference>
<dbReference type="EMBL" id="JBHTLD010000273">
    <property type="protein sequence ID" value="MFD1188429.1"/>
    <property type="molecule type" value="Genomic_DNA"/>
</dbReference>
<reference evidence="2" key="1">
    <citation type="journal article" date="2019" name="Int. J. Syst. Evol. Microbiol.">
        <title>The Global Catalogue of Microorganisms (GCM) 10K type strain sequencing project: providing services to taxonomists for standard genome sequencing and annotation.</title>
        <authorList>
            <consortium name="The Broad Institute Genomics Platform"/>
            <consortium name="The Broad Institute Genome Sequencing Center for Infectious Disease"/>
            <person name="Wu L."/>
            <person name="Ma J."/>
        </authorList>
    </citation>
    <scope>NUCLEOTIDE SEQUENCE [LARGE SCALE GENOMIC DNA]</scope>
    <source>
        <strain evidence="2">JCM 31319</strain>
    </source>
</reference>
<sequence length="84" mass="9696">AFIVAIHLIKIKLYLDGFAKTFLKKLLIHQYLVWLCQCEQYNSASDIKVCEGQSILLYKIGLSVSSFAFHQFLYPSVPSQYYSL</sequence>
<keyword evidence="2" id="KW-1185">Reference proteome</keyword>
<proteinExistence type="predicted"/>
<gene>
    <name evidence="1" type="ORF">ACFQ2O_19620</name>
</gene>
<organism evidence="1 2">
    <name type="scientific">Pontibacter rugosus</name>
    <dbReference type="NCBI Taxonomy" id="1745966"/>
    <lineage>
        <taxon>Bacteria</taxon>
        <taxon>Pseudomonadati</taxon>
        <taxon>Bacteroidota</taxon>
        <taxon>Cytophagia</taxon>
        <taxon>Cytophagales</taxon>
        <taxon>Hymenobacteraceae</taxon>
        <taxon>Pontibacter</taxon>
    </lineage>
</organism>
<accession>A0ABW3SU24</accession>
<name>A0ABW3SU24_9BACT</name>
<comment type="caution">
    <text evidence="1">The sequence shown here is derived from an EMBL/GenBank/DDBJ whole genome shotgun (WGS) entry which is preliminary data.</text>
</comment>
<protein>
    <submittedName>
        <fullName evidence="1">Uncharacterized protein</fullName>
    </submittedName>
</protein>
<dbReference type="Proteomes" id="UP001597094">
    <property type="component" value="Unassembled WGS sequence"/>
</dbReference>
<feature type="non-terminal residue" evidence="1">
    <location>
        <position position="1"/>
    </location>
</feature>